<gene>
    <name evidence="1" type="ORF">LPB72_03120</name>
</gene>
<evidence type="ECO:0000313" key="1">
    <source>
        <dbReference type="EMBL" id="OAD43541.1"/>
    </source>
</evidence>
<dbReference type="EMBL" id="LVWD01000003">
    <property type="protein sequence ID" value="OAD43541.1"/>
    <property type="molecule type" value="Genomic_DNA"/>
</dbReference>
<reference evidence="1 2" key="1">
    <citation type="submission" date="2016-02" db="EMBL/GenBank/DDBJ databases">
        <title>Draft genome sequence of Hydrogenophaga sp. LPB0072.</title>
        <authorList>
            <person name="Shin S.-K."/>
            <person name="Yi H."/>
        </authorList>
    </citation>
    <scope>NUCLEOTIDE SEQUENCE [LARGE SCALE GENOMIC DNA]</scope>
    <source>
        <strain evidence="1 2">LPB0072</strain>
    </source>
</reference>
<organism evidence="1 2">
    <name type="scientific">Hydrogenophaga crassostreae</name>
    <dbReference type="NCBI Taxonomy" id="1763535"/>
    <lineage>
        <taxon>Bacteria</taxon>
        <taxon>Pseudomonadati</taxon>
        <taxon>Pseudomonadota</taxon>
        <taxon>Betaproteobacteria</taxon>
        <taxon>Burkholderiales</taxon>
        <taxon>Comamonadaceae</taxon>
        <taxon>Hydrogenophaga</taxon>
    </lineage>
</organism>
<proteinExistence type="predicted"/>
<accession>A0ABX2UAF2</accession>
<name>A0ABX2UAF2_9BURK</name>
<dbReference type="Proteomes" id="UP000185657">
    <property type="component" value="Unassembled WGS sequence"/>
</dbReference>
<evidence type="ECO:0000313" key="2">
    <source>
        <dbReference type="Proteomes" id="UP000185657"/>
    </source>
</evidence>
<keyword evidence="2" id="KW-1185">Reference proteome</keyword>
<sequence>MEHTMNARQMTFPLPGNGPAVLTLPQTLAPEALLELEHSLTTALRNLQRETHAEALEPGHIEYASWLQRLAAMAH</sequence>
<comment type="caution">
    <text evidence="1">The sequence shown here is derived from an EMBL/GenBank/DDBJ whole genome shotgun (WGS) entry which is preliminary data.</text>
</comment>
<protein>
    <submittedName>
        <fullName evidence="1">Uncharacterized protein</fullName>
    </submittedName>
</protein>